<dbReference type="Pfam" id="PF00989">
    <property type="entry name" value="PAS"/>
    <property type="match status" value="1"/>
</dbReference>
<dbReference type="Pfam" id="PF02518">
    <property type="entry name" value="HATPase_c"/>
    <property type="match status" value="1"/>
</dbReference>
<evidence type="ECO:0000313" key="13">
    <source>
        <dbReference type="Proteomes" id="UP000718564"/>
    </source>
</evidence>
<dbReference type="GO" id="GO:0016301">
    <property type="term" value="F:kinase activity"/>
    <property type="evidence" value="ECO:0007669"/>
    <property type="project" value="UniProtKB-KW"/>
</dbReference>
<dbReference type="Gene3D" id="1.10.287.130">
    <property type="match status" value="1"/>
</dbReference>
<keyword evidence="5" id="KW-0902">Two-component regulatory system</keyword>
<dbReference type="CDD" id="cd00130">
    <property type="entry name" value="PAS"/>
    <property type="match status" value="1"/>
</dbReference>
<sequence>MNIDPTQKGVILIVDDTPTNLEVLFDFLADSGFTVLVAEDGESAIARAEYAPPDLILLDILMPRMDGFETCSCLKANELTKDIPIIFMTALSETVDKVKGLNLGAVDYITKPLQHEEVLARIELHLRLRNLTKTLQEQNQQIREQAALLDITTDAILVKDLDNQIRFWNKGAEHLYGWKAIEAIGKNVNQLLYPVETQSQLQNLQESLALSGSWQGELHQVTKEGKEIIVASRWTLMGEQDGQPKSILTVNTDITEKKQLEAQFLRAQRLESIGTLAGGIAHDLNNILTPILTAAQLLQLKLPNIDERSQQMFTTIETNTKRGAALVKQVLQFARGVEGKKRTIVQVNHLFSEIEQIVQETFPKSIEFSTNIKSDLWAIVGDATHLHQVLMNLVVNARDAMPDGGTLKISAENVFIDEHYARMNLEASVGSYIMISVADTGIGMSPKIVDRIFEPFFTTKEFGKGTGLGLSTVRGIITSHGGFVNVSSNVGRGTEFKVFLPAVEVTATPVAENLELPKGNRELVLVVDDESPILETTKISLESYNYQVLTASDGIEALALYAQYKDDISVVLVDMMMPSMDGALTIRALQKMNPHVLIIGVSGLVAGDKLMEQARVKAFLSKPYTTKELLQTLHSVLFQDVRNTKSAKNWETWDRVRTKSIIYYPESTPNNDHF</sequence>
<dbReference type="SUPFAM" id="SSF55874">
    <property type="entry name" value="ATPase domain of HSP90 chaperone/DNA topoisomerase II/histidine kinase"/>
    <property type="match status" value="1"/>
</dbReference>
<feature type="domain" description="PAC" evidence="11">
    <location>
        <begin position="214"/>
        <end position="266"/>
    </location>
</feature>
<dbReference type="Proteomes" id="UP000718564">
    <property type="component" value="Unassembled WGS sequence"/>
</dbReference>
<reference evidence="12 13" key="1">
    <citation type="submission" date="2018-06" db="EMBL/GenBank/DDBJ databases">
        <title>Comparative genomics of Brasilonema spp. strains.</title>
        <authorList>
            <person name="Alvarenga D.O."/>
            <person name="Fiore M.F."/>
            <person name="Varani A.M."/>
        </authorList>
    </citation>
    <scope>NUCLEOTIDE SEQUENCE [LARGE SCALE GENOMIC DNA]</scope>
    <source>
        <strain evidence="12 13">SPC951</strain>
    </source>
</reference>
<dbReference type="NCBIfam" id="TIGR00229">
    <property type="entry name" value="sensory_box"/>
    <property type="match status" value="1"/>
</dbReference>
<feature type="domain" description="Histidine kinase" evidence="8">
    <location>
        <begin position="279"/>
        <end position="504"/>
    </location>
</feature>
<dbReference type="SUPFAM" id="SSF47384">
    <property type="entry name" value="Homodimeric domain of signal transducing histidine kinase"/>
    <property type="match status" value="1"/>
</dbReference>
<evidence type="ECO:0000259" key="9">
    <source>
        <dbReference type="PROSITE" id="PS50110"/>
    </source>
</evidence>
<dbReference type="InterPro" id="IPR011006">
    <property type="entry name" value="CheY-like_superfamily"/>
</dbReference>
<dbReference type="SMART" id="SM00387">
    <property type="entry name" value="HATPase_c"/>
    <property type="match status" value="1"/>
</dbReference>
<dbReference type="PROSITE" id="PS50109">
    <property type="entry name" value="HIS_KIN"/>
    <property type="match status" value="1"/>
</dbReference>
<dbReference type="PANTHER" id="PTHR43547">
    <property type="entry name" value="TWO-COMPONENT HISTIDINE KINASE"/>
    <property type="match status" value="1"/>
</dbReference>
<dbReference type="InterPro" id="IPR036097">
    <property type="entry name" value="HisK_dim/P_sf"/>
</dbReference>
<organism evidence="12 13">
    <name type="scientific">Brasilonema bromeliae SPC951</name>
    <dbReference type="NCBI Taxonomy" id="385972"/>
    <lineage>
        <taxon>Bacteria</taxon>
        <taxon>Bacillati</taxon>
        <taxon>Cyanobacteriota</taxon>
        <taxon>Cyanophyceae</taxon>
        <taxon>Nostocales</taxon>
        <taxon>Scytonemataceae</taxon>
        <taxon>Brasilonema</taxon>
        <taxon>Bromeliae group (in: Brasilonema)</taxon>
    </lineage>
</organism>
<evidence type="ECO:0000313" key="12">
    <source>
        <dbReference type="EMBL" id="NMG19425.1"/>
    </source>
</evidence>
<dbReference type="EC" id="2.7.13.3" evidence="2"/>
<feature type="modified residue" description="4-aspartylphosphate" evidence="6">
    <location>
        <position position="574"/>
    </location>
</feature>
<feature type="domain" description="PAS" evidence="10">
    <location>
        <begin position="141"/>
        <end position="211"/>
    </location>
</feature>
<dbReference type="CDD" id="cd19920">
    <property type="entry name" value="REC_PA4781-like"/>
    <property type="match status" value="1"/>
</dbReference>
<dbReference type="InterPro" id="IPR000014">
    <property type="entry name" value="PAS"/>
</dbReference>
<dbReference type="PRINTS" id="PR00344">
    <property type="entry name" value="BCTRLSENSOR"/>
</dbReference>
<dbReference type="InterPro" id="IPR000700">
    <property type="entry name" value="PAS-assoc_C"/>
</dbReference>
<dbReference type="Gene3D" id="3.40.50.2300">
    <property type="match status" value="2"/>
</dbReference>
<dbReference type="PROSITE" id="PS50113">
    <property type="entry name" value="PAC"/>
    <property type="match status" value="1"/>
</dbReference>
<evidence type="ECO:0000259" key="8">
    <source>
        <dbReference type="PROSITE" id="PS50109"/>
    </source>
</evidence>
<evidence type="ECO:0000256" key="2">
    <source>
        <dbReference type="ARBA" id="ARBA00012438"/>
    </source>
</evidence>
<dbReference type="SMART" id="SM00388">
    <property type="entry name" value="HisKA"/>
    <property type="match status" value="1"/>
</dbReference>
<dbReference type="PROSITE" id="PS50112">
    <property type="entry name" value="PAS"/>
    <property type="match status" value="1"/>
</dbReference>
<keyword evidence="4 12" id="KW-0808">Transferase</keyword>
<dbReference type="SMART" id="SM00091">
    <property type="entry name" value="PAS"/>
    <property type="match status" value="1"/>
</dbReference>
<evidence type="ECO:0000256" key="3">
    <source>
        <dbReference type="ARBA" id="ARBA00022553"/>
    </source>
</evidence>
<dbReference type="Pfam" id="PF00072">
    <property type="entry name" value="Response_reg"/>
    <property type="match status" value="2"/>
</dbReference>
<dbReference type="InterPro" id="IPR036890">
    <property type="entry name" value="HATPase_C_sf"/>
</dbReference>
<dbReference type="RefSeq" id="WP_169154701.1">
    <property type="nucleotide sequence ID" value="NZ_CAWPJE010000435.1"/>
</dbReference>
<dbReference type="InterPro" id="IPR003594">
    <property type="entry name" value="HATPase_dom"/>
</dbReference>
<feature type="modified residue" description="4-aspartylphosphate" evidence="6">
    <location>
        <position position="59"/>
    </location>
</feature>
<keyword evidence="4 12" id="KW-0418">Kinase</keyword>
<feature type="domain" description="Response regulatory" evidence="9">
    <location>
        <begin position="10"/>
        <end position="126"/>
    </location>
</feature>
<comment type="catalytic activity">
    <reaction evidence="1">
        <text>ATP + protein L-histidine = ADP + protein N-phospho-L-histidine.</text>
        <dbReference type="EC" id="2.7.13.3"/>
    </reaction>
</comment>
<dbReference type="CDD" id="cd00082">
    <property type="entry name" value="HisKA"/>
    <property type="match status" value="1"/>
</dbReference>
<dbReference type="InterPro" id="IPR001789">
    <property type="entry name" value="Sig_transdc_resp-reg_receiver"/>
</dbReference>
<dbReference type="PROSITE" id="PS50110">
    <property type="entry name" value="RESPONSE_REGULATORY"/>
    <property type="match status" value="2"/>
</dbReference>
<dbReference type="SUPFAM" id="SSF55785">
    <property type="entry name" value="PYP-like sensor domain (PAS domain)"/>
    <property type="match status" value="1"/>
</dbReference>
<evidence type="ECO:0000256" key="1">
    <source>
        <dbReference type="ARBA" id="ARBA00000085"/>
    </source>
</evidence>
<dbReference type="InterPro" id="IPR004358">
    <property type="entry name" value="Sig_transdc_His_kin-like_C"/>
</dbReference>
<dbReference type="PANTHER" id="PTHR43547:SF2">
    <property type="entry name" value="HYBRID SIGNAL TRANSDUCTION HISTIDINE KINASE C"/>
    <property type="match status" value="1"/>
</dbReference>
<dbReference type="Pfam" id="PF00512">
    <property type="entry name" value="HisKA"/>
    <property type="match status" value="1"/>
</dbReference>
<dbReference type="InterPro" id="IPR005467">
    <property type="entry name" value="His_kinase_dom"/>
</dbReference>
<comment type="caution">
    <text evidence="12">The sequence shown here is derived from an EMBL/GenBank/DDBJ whole genome shotgun (WGS) entry which is preliminary data.</text>
</comment>
<feature type="domain" description="Response regulatory" evidence="9">
    <location>
        <begin position="523"/>
        <end position="637"/>
    </location>
</feature>
<protein>
    <recommendedName>
        <fullName evidence="2">histidine kinase</fullName>
        <ecNumber evidence="2">2.7.13.3</ecNumber>
    </recommendedName>
</protein>
<evidence type="ECO:0000259" key="10">
    <source>
        <dbReference type="PROSITE" id="PS50112"/>
    </source>
</evidence>
<accession>A0ABX1P4X3</accession>
<dbReference type="SUPFAM" id="SSF52172">
    <property type="entry name" value="CheY-like"/>
    <property type="match status" value="2"/>
</dbReference>
<dbReference type="EMBL" id="QMEB01000044">
    <property type="protein sequence ID" value="NMG19425.1"/>
    <property type="molecule type" value="Genomic_DNA"/>
</dbReference>
<evidence type="ECO:0000259" key="11">
    <source>
        <dbReference type="PROSITE" id="PS50113"/>
    </source>
</evidence>
<gene>
    <name evidence="12" type="ORF">DP116_08120</name>
</gene>
<dbReference type="InterPro" id="IPR003661">
    <property type="entry name" value="HisK_dim/P_dom"/>
</dbReference>
<keyword evidence="13" id="KW-1185">Reference proteome</keyword>
<keyword evidence="3 6" id="KW-0597">Phosphoprotein</keyword>
<proteinExistence type="predicted"/>
<feature type="coiled-coil region" evidence="7">
    <location>
        <begin position="121"/>
        <end position="148"/>
    </location>
</feature>
<dbReference type="Gene3D" id="3.30.565.10">
    <property type="entry name" value="Histidine kinase-like ATPase, C-terminal domain"/>
    <property type="match status" value="1"/>
</dbReference>
<dbReference type="InterPro" id="IPR013767">
    <property type="entry name" value="PAS_fold"/>
</dbReference>
<dbReference type="Gene3D" id="3.30.450.20">
    <property type="entry name" value="PAS domain"/>
    <property type="match status" value="1"/>
</dbReference>
<evidence type="ECO:0000256" key="4">
    <source>
        <dbReference type="ARBA" id="ARBA00022777"/>
    </source>
</evidence>
<evidence type="ECO:0000256" key="7">
    <source>
        <dbReference type="SAM" id="Coils"/>
    </source>
</evidence>
<evidence type="ECO:0000256" key="6">
    <source>
        <dbReference type="PROSITE-ProRule" id="PRU00169"/>
    </source>
</evidence>
<keyword evidence="7" id="KW-0175">Coiled coil</keyword>
<dbReference type="SMART" id="SM00448">
    <property type="entry name" value="REC"/>
    <property type="match status" value="2"/>
</dbReference>
<name>A0ABX1P4X3_9CYAN</name>
<dbReference type="InterPro" id="IPR035965">
    <property type="entry name" value="PAS-like_dom_sf"/>
</dbReference>
<evidence type="ECO:0000256" key="5">
    <source>
        <dbReference type="ARBA" id="ARBA00023012"/>
    </source>
</evidence>